<feature type="signal peptide" evidence="3">
    <location>
        <begin position="1"/>
        <end position="27"/>
    </location>
</feature>
<dbReference type="EMBL" id="JAGTJR010000058">
    <property type="protein sequence ID" value="KAH7025527.1"/>
    <property type="molecule type" value="Genomic_DNA"/>
</dbReference>
<keyword evidence="5" id="KW-1185">Reference proteome</keyword>
<organism evidence="4 5">
    <name type="scientific">Macrophomina phaseolina</name>
    <dbReference type="NCBI Taxonomy" id="35725"/>
    <lineage>
        <taxon>Eukaryota</taxon>
        <taxon>Fungi</taxon>
        <taxon>Dikarya</taxon>
        <taxon>Ascomycota</taxon>
        <taxon>Pezizomycotina</taxon>
        <taxon>Dothideomycetes</taxon>
        <taxon>Dothideomycetes incertae sedis</taxon>
        <taxon>Botryosphaeriales</taxon>
        <taxon>Botryosphaeriaceae</taxon>
        <taxon>Macrophomina</taxon>
    </lineage>
</organism>
<evidence type="ECO:0000313" key="4">
    <source>
        <dbReference type="EMBL" id="KAH7025527.1"/>
    </source>
</evidence>
<feature type="compositionally biased region" description="Polar residues" evidence="2">
    <location>
        <begin position="331"/>
        <end position="340"/>
    </location>
</feature>
<comment type="caution">
    <text evidence="4">The sequence shown here is derived from an EMBL/GenBank/DDBJ whole genome shotgun (WGS) entry which is preliminary data.</text>
</comment>
<gene>
    <name evidence="4" type="ORF">B0J12DRAFT_364422</name>
</gene>
<dbReference type="Proteomes" id="UP000774617">
    <property type="component" value="Unassembled WGS sequence"/>
</dbReference>
<sequence>MEPFSASAAAIGLASLVCSVSVELAKCINTMRLADRDAERTQLELAEFGFLLEQFDSVAPRPDQDRTQPSTNTRLRTAIMEDGSKIAEEMGALLDHIGILKEKNLQTALQRGMAKFRWYVKKSRVLHLCVQFNHKKVSMIAFISSVGLESVQTELREMREKLNLLLSELKELRIDRSVDSGDTTAKRNNLRGQIAQFKTKCRRLERQEEARMQQVRAAVASCHIAALEVQEKALSREARVSAKRLTRDVERIFDAVNVPLKEESTHGIQTRASRSRLGRSPNPKERSTGPPRRSPSGNSGQFEARIQTPELPSPSSVSEHRRSFSPATRVILSNRTSRPD</sequence>
<evidence type="ECO:0000256" key="3">
    <source>
        <dbReference type="SAM" id="SignalP"/>
    </source>
</evidence>
<evidence type="ECO:0000313" key="5">
    <source>
        <dbReference type="Proteomes" id="UP000774617"/>
    </source>
</evidence>
<proteinExistence type="predicted"/>
<feature type="region of interest" description="Disordered" evidence="2">
    <location>
        <begin position="263"/>
        <end position="340"/>
    </location>
</feature>
<feature type="chain" id="PRO_5047205658" description="Fungal N-terminal domain-containing protein" evidence="3">
    <location>
        <begin position="28"/>
        <end position="340"/>
    </location>
</feature>
<name>A0ABQ8FTJ0_9PEZI</name>
<evidence type="ECO:0008006" key="6">
    <source>
        <dbReference type="Google" id="ProtNLM"/>
    </source>
</evidence>
<accession>A0ABQ8FTJ0</accession>
<protein>
    <recommendedName>
        <fullName evidence="6">Fungal N-terminal domain-containing protein</fullName>
    </recommendedName>
</protein>
<evidence type="ECO:0000256" key="2">
    <source>
        <dbReference type="SAM" id="MobiDB-lite"/>
    </source>
</evidence>
<keyword evidence="1" id="KW-0175">Coiled coil</keyword>
<feature type="coiled-coil region" evidence="1">
    <location>
        <begin position="148"/>
        <end position="207"/>
    </location>
</feature>
<keyword evidence="3" id="KW-0732">Signal</keyword>
<reference evidence="4 5" key="1">
    <citation type="journal article" date="2021" name="Nat. Commun.">
        <title>Genetic determinants of endophytism in the Arabidopsis root mycobiome.</title>
        <authorList>
            <person name="Mesny F."/>
            <person name="Miyauchi S."/>
            <person name="Thiergart T."/>
            <person name="Pickel B."/>
            <person name="Atanasova L."/>
            <person name="Karlsson M."/>
            <person name="Huettel B."/>
            <person name="Barry K.W."/>
            <person name="Haridas S."/>
            <person name="Chen C."/>
            <person name="Bauer D."/>
            <person name="Andreopoulos W."/>
            <person name="Pangilinan J."/>
            <person name="LaButti K."/>
            <person name="Riley R."/>
            <person name="Lipzen A."/>
            <person name="Clum A."/>
            <person name="Drula E."/>
            <person name="Henrissat B."/>
            <person name="Kohler A."/>
            <person name="Grigoriev I.V."/>
            <person name="Martin F.M."/>
            <person name="Hacquard S."/>
        </authorList>
    </citation>
    <scope>NUCLEOTIDE SEQUENCE [LARGE SCALE GENOMIC DNA]</scope>
    <source>
        <strain evidence="4 5">MPI-SDFR-AT-0080</strain>
    </source>
</reference>
<evidence type="ECO:0000256" key="1">
    <source>
        <dbReference type="SAM" id="Coils"/>
    </source>
</evidence>